<dbReference type="AlphaFoldDB" id="A0A251UN89"/>
<dbReference type="EMBL" id="MNCJ02000320">
    <property type="protein sequence ID" value="KAF5805360.1"/>
    <property type="molecule type" value="Genomic_DNA"/>
</dbReference>
<protein>
    <submittedName>
        <fullName evidence="2">Uncharacterized protein</fullName>
    </submittedName>
</protein>
<reference evidence="1 3" key="1">
    <citation type="journal article" date="2017" name="Nature">
        <title>The sunflower genome provides insights into oil metabolism, flowering and Asterid evolution.</title>
        <authorList>
            <person name="Badouin H."/>
            <person name="Gouzy J."/>
            <person name="Grassa C.J."/>
            <person name="Murat F."/>
            <person name="Staton S.E."/>
            <person name="Cottret L."/>
            <person name="Lelandais-Briere C."/>
            <person name="Owens G.L."/>
            <person name="Carrere S."/>
            <person name="Mayjonade B."/>
            <person name="Legrand L."/>
            <person name="Gill N."/>
            <person name="Kane N.C."/>
            <person name="Bowers J.E."/>
            <person name="Hubner S."/>
            <person name="Bellec A."/>
            <person name="Berard A."/>
            <person name="Berges H."/>
            <person name="Blanchet N."/>
            <person name="Boniface M.C."/>
            <person name="Brunel D."/>
            <person name="Catrice O."/>
            <person name="Chaidir N."/>
            <person name="Claudel C."/>
            <person name="Donnadieu C."/>
            <person name="Faraut T."/>
            <person name="Fievet G."/>
            <person name="Helmstetter N."/>
            <person name="King M."/>
            <person name="Knapp S.J."/>
            <person name="Lai Z."/>
            <person name="Le Paslier M.C."/>
            <person name="Lippi Y."/>
            <person name="Lorenzon L."/>
            <person name="Mandel J.R."/>
            <person name="Marage G."/>
            <person name="Marchand G."/>
            <person name="Marquand E."/>
            <person name="Bret-Mestries E."/>
            <person name="Morien E."/>
            <person name="Nambeesan S."/>
            <person name="Nguyen T."/>
            <person name="Pegot-Espagnet P."/>
            <person name="Pouilly N."/>
            <person name="Raftis F."/>
            <person name="Sallet E."/>
            <person name="Schiex T."/>
            <person name="Thomas J."/>
            <person name="Vandecasteele C."/>
            <person name="Vares D."/>
            <person name="Vear F."/>
            <person name="Vautrin S."/>
            <person name="Crespi M."/>
            <person name="Mangin B."/>
            <person name="Burke J.M."/>
            <person name="Salse J."/>
            <person name="Munos S."/>
            <person name="Vincourt P."/>
            <person name="Rieseberg L.H."/>
            <person name="Langlade N.B."/>
        </authorList>
    </citation>
    <scope>NUCLEOTIDE SEQUENCE [LARGE SCALE GENOMIC DNA]</scope>
    <source>
        <strain evidence="3">cv. SF193</strain>
        <tissue evidence="1">Leaves</tissue>
    </source>
</reference>
<organism evidence="2 3">
    <name type="scientific">Helianthus annuus</name>
    <name type="common">Common sunflower</name>
    <dbReference type="NCBI Taxonomy" id="4232"/>
    <lineage>
        <taxon>Eukaryota</taxon>
        <taxon>Viridiplantae</taxon>
        <taxon>Streptophyta</taxon>
        <taxon>Embryophyta</taxon>
        <taxon>Tracheophyta</taxon>
        <taxon>Spermatophyta</taxon>
        <taxon>Magnoliopsida</taxon>
        <taxon>eudicotyledons</taxon>
        <taxon>Gunneridae</taxon>
        <taxon>Pentapetalae</taxon>
        <taxon>asterids</taxon>
        <taxon>campanulids</taxon>
        <taxon>Asterales</taxon>
        <taxon>Asteraceae</taxon>
        <taxon>Asteroideae</taxon>
        <taxon>Heliantheae alliance</taxon>
        <taxon>Heliantheae</taxon>
        <taxon>Helianthus</taxon>
    </lineage>
</organism>
<dbReference type="Gramene" id="mRNA:HanXRQr2_Chr05g0208401">
    <property type="protein sequence ID" value="mRNA:HanXRQr2_Chr05g0208401"/>
    <property type="gene ID" value="HanXRQr2_Chr05g0208401"/>
</dbReference>
<sequence>MVAYKEAWCLRIVKDLTSTLLTTRFSTSFFPSLELVVVAQQIDQEIFLLETHHCEFMSPFSLNCFQFFFLNCRGEIHVTMFTSTLHMV</sequence>
<dbReference type="Proteomes" id="UP000215914">
    <property type="component" value="Chromosome 5"/>
</dbReference>
<evidence type="ECO:0000313" key="2">
    <source>
        <dbReference type="EMBL" id="OTG24805.1"/>
    </source>
</evidence>
<dbReference type="EMBL" id="CM007894">
    <property type="protein sequence ID" value="OTG24805.1"/>
    <property type="molecule type" value="Genomic_DNA"/>
</dbReference>
<keyword evidence="3" id="KW-1185">Reference proteome</keyword>
<accession>A0A251UN89</accession>
<dbReference type="InParanoid" id="A0A251UN89"/>
<evidence type="ECO:0000313" key="1">
    <source>
        <dbReference type="EMBL" id="KAF5805360.1"/>
    </source>
</evidence>
<reference evidence="1" key="3">
    <citation type="submission" date="2020-06" db="EMBL/GenBank/DDBJ databases">
        <title>Helianthus annuus Genome sequencing and assembly Release 2.</title>
        <authorList>
            <person name="Gouzy J."/>
            <person name="Langlade N."/>
            <person name="Munos S."/>
        </authorList>
    </citation>
    <scope>NUCLEOTIDE SEQUENCE</scope>
    <source>
        <tissue evidence="1">Leaves</tissue>
    </source>
</reference>
<reference evidence="2" key="2">
    <citation type="submission" date="2017-02" db="EMBL/GenBank/DDBJ databases">
        <title>Sunflower complete genome.</title>
        <authorList>
            <person name="Langlade N."/>
            <person name="Munos S."/>
        </authorList>
    </citation>
    <scope>NUCLEOTIDE SEQUENCE [LARGE SCALE GENOMIC DNA]</scope>
    <source>
        <tissue evidence="2">Leaves</tissue>
    </source>
</reference>
<gene>
    <name evidence="2" type="ORF">HannXRQ_Chr05g0140781</name>
    <name evidence="1" type="ORF">HanXRQr2_Chr05g0208401</name>
</gene>
<evidence type="ECO:0000313" key="3">
    <source>
        <dbReference type="Proteomes" id="UP000215914"/>
    </source>
</evidence>
<name>A0A251UN89_HELAN</name>
<proteinExistence type="predicted"/>